<dbReference type="SUPFAM" id="SSF46548">
    <property type="entry name" value="alpha-helical ferredoxin"/>
    <property type="match status" value="1"/>
</dbReference>
<accession>A0A9D1ALL0</accession>
<evidence type="ECO:0000256" key="3">
    <source>
        <dbReference type="ARBA" id="ARBA00023014"/>
    </source>
</evidence>
<comment type="caution">
    <text evidence="5">The sequence shown here is derived from an EMBL/GenBank/DDBJ whole genome shotgun (WGS) entry which is preliminary data.</text>
</comment>
<feature type="domain" description="4Fe-4S ferredoxin-type" evidence="4">
    <location>
        <begin position="335"/>
        <end position="363"/>
    </location>
</feature>
<evidence type="ECO:0000256" key="1">
    <source>
        <dbReference type="ARBA" id="ARBA00022723"/>
    </source>
</evidence>
<dbReference type="PANTHER" id="PTHR43312:SF2">
    <property type="entry name" value="OXIDOREDUCTASE"/>
    <property type="match status" value="1"/>
</dbReference>
<gene>
    <name evidence="5" type="ORF">IAB89_04675</name>
</gene>
<evidence type="ECO:0000313" key="6">
    <source>
        <dbReference type="Proteomes" id="UP000824242"/>
    </source>
</evidence>
<dbReference type="InterPro" id="IPR017896">
    <property type="entry name" value="4Fe4S_Fe-S-bd"/>
</dbReference>
<dbReference type="PROSITE" id="PS51379">
    <property type="entry name" value="4FE4S_FER_2"/>
    <property type="match status" value="1"/>
</dbReference>
<dbReference type="Pfam" id="PF00248">
    <property type="entry name" value="Aldo_ket_red"/>
    <property type="match status" value="1"/>
</dbReference>
<dbReference type="AlphaFoldDB" id="A0A9D1ALL0"/>
<dbReference type="InterPro" id="IPR036812">
    <property type="entry name" value="NAD(P)_OxRdtase_dom_sf"/>
</dbReference>
<reference evidence="5" key="2">
    <citation type="journal article" date="2021" name="PeerJ">
        <title>Extensive microbial diversity within the chicken gut microbiome revealed by metagenomics and culture.</title>
        <authorList>
            <person name="Gilroy R."/>
            <person name="Ravi A."/>
            <person name="Getino M."/>
            <person name="Pursley I."/>
            <person name="Horton D.L."/>
            <person name="Alikhan N.F."/>
            <person name="Baker D."/>
            <person name="Gharbi K."/>
            <person name="Hall N."/>
            <person name="Watson M."/>
            <person name="Adriaenssens E.M."/>
            <person name="Foster-Nyarko E."/>
            <person name="Jarju S."/>
            <person name="Secka A."/>
            <person name="Antonio M."/>
            <person name="Oren A."/>
            <person name="Chaudhuri R.R."/>
            <person name="La Ragione R."/>
            <person name="Hildebrand F."/>
            <person name="Pallen M.J."/>
        </authorList>
    </citation>
    <scope>NUCLEOTIDE SEQUENCE</scope>
    <source>
        <strain evidence="5">ChiSxjej1B13-7958</strain>
    </source>
</reference>
<dbReference type="EMBL" id="DVGZ01000045">
    <property type="protein sequence ID" value="HIR46941.1"/>
    <property type="molecule type" value="Genomic_DNA"/>
</dbReference>
<dbReference type="SUPFAM" id="SSF51430">
    <property type="entry name" value="NAD(P)-linked oxidoreductase"/>
    <property type="match status" value="1"/>
</dbReference>
<dbReference type="PROSITE" id="PS00198">
    <property type="entry name" value="4FE4S_FER_1"/>
    <property type="match status" value="1"/>
</dbReference>
<name>A0A9D1ALL0_9FIRM</name>
<organism evidence="5 6">
    <name type="scientific">Candidatus Caccousia avicola</name>
    <dbReference type="NCBI Taxonomy" id="2840721"/>
    <lineage>
        <taxon>Bacteria</taxon>
        <taxon>Bacillati</taxon>
        <taxon>Bacillota</taxon>
        <taxon>Clostridia</taxon>
        <taxon>Eubacteriales</taxon>
        <taxon>Oscillospiraceae</taxon>
        <taxon>Oscillospiraceae incertae sedis</taxon>
        <taxon>Candidatus Caccousia</taxon>
    </lineage>
</organism>
<dbReference type="Proteomes" id="UP000824242">
    <property type="component" value="Unassembled WGS sequence"/>
</dbReference>
<evidence type="ECO:0000259" key="4">
    <source>
        <dbReference type="PROSITE" id="PS51379"/>
    </source>
</evidence>
<dbReference type="CDD" id="cd19096">
    <property type="entry name" value="AKR_Fe-S_oxidoreductase"/>
    <property type="match status" value="1"/>
</dbReference>
<evidence type="ECO:0000313" key="5">
    <source>
        <dbReference type="EMBL" id="HIR46941.1"/>
    </source>
</evidence>
<dbReference type="PANTHER" id="PTHR43312">
    <property type="entry name" value="D-THREO-ALDOSE 1-DEHYDROGENASE"/>
    <property type="match status" value="1"/>
</dbReference>
<protein>
    <submittedName>
        <fullName evidence="5">Aldo/keto reductase</fullName>
    </submittedName>
</protein>
<keyword evidence="3" id="KW-0411">Iron-sulfur</keyword>
<keyword evidence="1" id="KW-0479">Metal-binding</keyword>
<dbReference type="Gene3D" id="3.20.20.100">
    <property type="entry name" value="NADP-dependent oxidoreductase domain"/>
    <property type="match status" value="1"/>
</dbReference>
<evidence type="ECO:0000256" key="2">
    <source>
        <dbReference type="ARBA" id="ARBA00023004"/>
    </source>
</evidence>
<keyword evidence="2" id="KW-0408">Iron</keyword>
<reference evidence="5" key="1">
    <citation type="submission" date="2020-10" db="EMBL/GenBank/DDBJ databases">
        <authorList>
            <person name="Gilroy R."/>
        </authorList>
    </citation>
    <scope>NUCLEOTIDE SEQUENCE</scope>
    <source>
        <strain evidence="5">ChiSxjej1B13-7958</strain>
    </source>
</reference>
<dbReference type="Pfam" id="PF13187">
    <property type="entry name" value="Fer4_9"/>
    <property type="match status" value="1"/>
</dbReference>
<proteinExistence type="predicted"/>
<dbReference type="InterPro" id="IPR023210">
    <property type="entry name" value="NADP_OxRdtase_dom"/>
</dbReference>
<dbReference type="InterPro" id="IPR017900">
    <property type="entry name" value="4Fe4S_Fe_S_CS"/>
</dbReference>
<sequence>MLKREYKNTGDQISVLGLGCMRLPKVEGSETIDRAEAQKIVDLAYERGVNYFDTAYRYHEGDSELFIGEALKKYPRESFHLATKMPMWMVKSPEDVKRIFEDQLSRCQVKYFDFYLCHAMNASYLDIMKKNGVYEYLLEEKKAGRIRHLGFSFHDSPEVLRQIVEYGEWDFAQIQLNYLDWELQDAKSQYEILTEHGIPVVVMEPVRGGALASLCEESDRILKEARPDHSVASWAVRYVASLPNVMTVLSGMSTVQQVEDNTATMIDFEPLTDKDREVIAAALEAYRKNKTIPCTGCRYCMDCPFGVDIPGVFKAYNTFAIGGGKDRMRNEIAAFGEGHGPDQCKSCGKCMKLCPQKIQIPDRMKEIAELLEQK</sequence>
<dbReference type="InterPro" id="IPR053135">
    <property type="entry name" value="AKR2_Oxidoreductase"/>
</dbReference>
<dbReference type="GO" id="GO:0046872">
    <property type="term" value="F:metal ion binding"/>
    <property type="evidence" value="ECO:0007669"/>
    <property type="project" value="UniProtKB-KW"/>
</dbReference>
<dbReference type="GO" id="GO:0051536">
    <property type="term" value="F:iron-sulfur cluster binding"/>
    <property type="evidence" value="ECO:0007669"/>
    <property type="project" value="UniProtKB-KW"/>
</dbReference>